<keyword evidence="3" id="KW-0067">ATP-binding</keyword>
<protein>
    <submittedName>
        <fullName evidence="3">ATP-binding protein</fullName>
    </submittedName>
</protein>
<dbReference type="EMBL" id="QYBC01000024">
    <property type="protein sequence ID" value="RYB02039.1"/>
    <property type="molecule type" value="Genomic_DNA"/>
</dbReference>
<dbReference type="Pfam" id="PF09077">
    <property type="entry name" value="Phage-MuB_C"/>
    <property type="match status" value="1"/>
</dbReference>
<dbReference type="Gene3D" id="1.10.1180.10">
    <property type="entry name" value="B transposition protein, C-terminal domain"/>
    <property type="match status" value="1"/>
</dbReference>
<dbReference type="OrthoDB" id="9797061at2"/>
<evidence type="ECO:0000259" key="1">
    <source>
        <dbReference type="Pfam" id="PF09077"/>
    </source>
</evidence>
<dbReference type="GO" id="GO:0016887">
    <property type="term" value="F:ATP hydrolysis activity"/>
    <property type="evidence" value="ECO:0007669"/>
    <property type="project" value="InterPro"/>
</dbReference>
<keyword evidence="3" id="KW-0547">Nucleotide-binding</keyword>
<evidence type="ECO:0000313" key="4">
    <source>
        <dbReference type="Proteomes" id="UP000289411"/>
    </source>
</evidence>
<dbReference type="Proteomes" id="UP000289411">
    <property type="component" value="Unassembled WGS sequence"/>
</dbReference>
<dbReference type="InterPro" id="IPR009084">
    <property type="entry name" value="B_transpositn_C"/>
</dbReference>
<name>A0A4Q2R8I1_9HYPH</name>
<proteinExistence type="predicted"/>
<evidence type="ECO:0000313" key="3">
    <source>
        <dbReference type="EMBL" id="RYB02039.1"/>
    </source>
</evidence>
<organism evidence="3 4">
    <name type="scientific">Lichenibacterium ramalinae</name>
    <dbReference type="NCBI Taxonomy" id="2316527"/>
    <lineage>
        <taxon>Bacteria</taxon>
        <taxon>Pseudomonadati</taxon>
        <taxon>Pseudomonadota</taxon>
        <taxon>Alphaproteobacteria</taxon>
        <taxon>Hyphomicrobiales</taxon>
        <taxon>Lichenihabitantaceae</taxon>
        <taxon>Lichenibacterium</taxon>
    </lineage>
</organism>
<keyword evidence="4" id="KW-1185">Reference proteome</keyword>
<comment type="caution">
    <text evidence="3">The sequence shown here is derived from an EMBL/GenBank/DDBJ whole genome shotgun (WGS) entry which is preliminary data.</text>
</comment>
<dbReference type="Pfam" id="PF13401">
    <property type="entry name" value="AAA_22"/>
    <property type="match status" value="1"/>
</dbReference>
<feature type="domain" description="ORC1/DEAH AAA+ ATPase" evidence="2">
    <location>
        <begin position="33"/>
        <end position="149"/>
    </location>
</feature>
<dbReference type="InterPro" id="IPR036733">
    <property type="entry name" value="B_transposit_C_sf"/>
</dbReference>
<reference evidence="3 4" key="1">
    <citation type="submission" date="2018-09" db="EMBL/GenBank/DDBJ databases">
        <authorList>
            <person name="Grouzdev D.S."/>
            <person name="Krutkina M.S."/>
        </authorList>
    </citation>
    <scope>NUCLEOTIDE SEQUENCE [LARGE SCALE GENOMIC DNA]</scope>
    <source>
        <strain evidence="3 4">RmlP001</strain>
    </source>
</reference>
<evidence type="ECO:0000259" key="2">
    <source>
        <dbReference type="Pfam" id="PF13401"/>
    </source>
</evidence>
<reference evidence="3 4" key="2">
    <citation type="submission" date="2019-02" db="EMBL/GenBank/DDBJ databases">
        <title>'Lichenibacterium ramalinii' gen. nov. sp. nov., 'Lichenibacterium minor' gen. nov. sp. nov.</title>
        <authorList>
            <person name="Pankratov T."/>
        </authorList>
    </citation>
    <scope>NUCLEOTIDE SEQUENCE [LARGE SCALE GENOMIC DNA]</scope>
    <source>
        <strain evidence="3 4">RmlP001</strain>
    </source>
</reference>
<dbReference type="InterPro" id="IPR027417">
    <property type="entry name" value="P-loop_NTPase"/>
</dbReference>
<dbReference type="Gene3D" id="3.40.50.300">
    <property type="entry name" value="P-loop containing nucleotide triphosphate hydrolases"/>
    <property type="match status" value="1"/>
</dbReference>
<dbReference type="SUPFAM" id="SSF52540">
    <property type="entry name" value="P-loop containing nucleoside triphosphate hydrolases"/>
    <property type="match status" value="1"/>
</dbReference>
<dbReference type="GO" id="GO:0006313">
    <property type="term" value="P:DNA transposition"/>
    <property type="evidence" value="ECO:0007669"/>
    <property type="project" value="InterPro"/>
</dbReference>
<dbReference type="RefSeq" id="WP_129221559.1">
    <property type="nucleotide sequence ID" value="NZ_QYBC01000024.1"/>
</dbReference>
<dbReference type="InterPro" id="IPR049945">
    <property type="entry name" value="AAA_22"/>
</dbReference>
<feature type="domain" description="B transposition protein C-terminal" evidence="1">
    <location>
        <begin position="164"/>
        <end position="234"/>
    </location>
</feature>
<accession>A0A4Q2R8I1</accession>
<sequence>MIEDHDAPRVPFVETSIALAINETIAFALSIHGTAVVVGRPGIGKTATLEHIARRDPRAVYVEYRARYRTTKGLHIAIMEADGWSHYHRTGFELEEACERCASAMAERGCFLLLDEYQNYDLEAIRSVLRFSDHFRLPIVFVGNEKRLRRVSADAGTYEQISDRIWKTVRLGDPVAEDFAAFAAACNIADKTTRDALVQLGLKTSLRHVTQVLQAALKIGGAEAPIELADLREAEGFLRSGTGRDGVLRLSPA</sequence>
<dbReference type="AlphaFoldDB" id="A0A4Q2R8I1"/>
<dbReference type="GO" id="GO:0003677">
    <property type="term" value="F:DNA binding"/>
    <property type="evidence" value="ECO:0007669"/>
    <property type="project" value="InterPro"/>
</dbReference>
<gene>
    <name evidence="3" type="ORF">D3272_23010</name>
</gene>
<dbReference type="GO" id="GO:0005524">
    <property type="term" value="F:ATP binding"/>
    <property type="evidence" value="ECO:0007669"/>
    <property type="project" value="UniProtKB-KW"/>
</dbReference>